<gene>
    <name evidence="2" type="ORF">TRL7639_04263</name>
</gene>
<feature type="region of interest" description="Disordered" evidence="1">
    <location>
        <begin position="1"/>
        <end position="32"/>
    </location>
</feature>
<evidence type="ECO:0000313" key="3">
    <source>
        <dbReference type="Proteomes" id="UP000193077"/>
    </source>
</evidence>
<reference evidence="2 3" key="1">
    <citation type="submission" date="2017-03" db="EMBL/GenBank/DDBJ databases">
        <authorList>
            <person name="Afonso C.L."/>
            <person name="Miller P.J."/>
            <person name="Scott M.A."/>
            <person name="Spackman E."/>
            <person name="Goraichik I."/>
            <person name="Dimitrov K.M."/>
            <person name="Suarez D.L."/>
            <person name="Swayne D.E."/>
        </authorList>
    </citation>
    <scope>NUCLEOTIDE SEQUENCE [LARGE SCALE GENOMIC DNA]</scope>
    <source>
        <strain evidence="2 3">CECT 7639</strain>
    </source>
</reference>
<accession>A0A1Y5TWI7</accession>
<sequence length="226" mass="24186">MSEYTAPNRSDAGRDVFKGMSKKSKTKDTEKKAPMSIRVGAYGRYQIKSGYVAGVYTARAFPKPPTKARGLIAEATGKTEEAAIAALHSAIDEREVRRSESRRADPRTGTLIPTSEEYVEALNTVNLTRPQRTMVMALAQAEADGLAKVKVAAAGSYKSTTSAKKALASAGRMIVEYLSSETGSKVPATSLDGFASIGFCGDAEHQENPANWILHPELCAAIRIAT</sequence>
<dbReference type="EMBL" id="FWFO01000006">
    <property type="protein sequence ID" value="SLN71638.1"/>
    <property type="molecule type" value="Genomic_DNA"/>
</dbReference>
<name>A0A1Y5TWI7_9RHOB</name>
<evidence type="ECO:0000256" key="1">
    <source>
        <dbReference type="SAM" id="MobiDB-lite"/>
    </source>
</evidence>
<evidence type="ECO:0000313" key="2">
    <source>
        <dbReference type="EMBL" id="SLN71638.1"/>
    </source>
</evidence>
<organism evidence="2 3">
    <name type="scientific">Falsiruegeria litorea R37</name>
    <dbReference type="NCBI Taxonomy" id="1200284"/>
    <lineage>
        <taxon>Bacteria</taxon>
        <taxon>Pseudomonadati</taxon>
        <taxon>Pseudomonadota</taxon>
        <taxon>Alphaproteobacteria</taxon>
        <taxon>Rhodobacterales</taxon>
        <taxon>Roseobacteraceae</taxon>
        <taxon>Falsiruegeria</taxon>
    </lineage>
</organism>
<dbReference type="AlphaFoldDB" id="A0A1Y5TWI7"/>
<proteinExistence type="predicted"/>
<dbReference type="Proteomes" id="UP000193077">
    <property type="component" value="Unassembled WGS sequence"/>
</dbReference>
<protein>
    <submittedName>
        <fullName evidence="2">Uncharacterized protein</fullName>
    </submittedName>
</protein>
<keyword evidence="3" id="KW-1185">Reference proteome</keyword>